<evidence type="ECO:0000313" key="3">
    <source>
        <dbReference type="EMBL" id="MFB9467748.1"/>
    </source>
</evidence>
<keyword evidence="1" id="KW-0560">Oxidoreductase</keyword>
<dbReference type="EMBL" id="JBHMCY010000141">
    <property type="protein sequence ID" value="MFB9467748.1"/>
    <property type="molecule type" value="Genomic_DNA"/>
</dbReference>
<dbReference type="InterPro" id="IPR016162">
    <property type="entry name" value="Ald_DH_N"/>
</dbReference>
<dbReference type="SUPFAM" id="SSF53720">
    <property type="entry name" value="ALDH-like"/>
    <property type="match status" value="1"/>
</dbReference>
<evidence type="ECO:0000259" key="2">
    <source>
        <dbReference type="Pfam" id="PF00171"/>
    </source>
</evidence>
<evidence type="ECO:0000313" key="4">
    <source>
        <dbReference type="Proteomes" id="UP001589709"/>
    </source>
</evidence>
<evidence type="ECO:0000256" key="1">
    <source>
        <dbReference type="ARBA" id="ARBA00023002"/>
    </source>
</evidence>
<dbReference type="Gene3D" id="3.40.605.10">
    <property type="entry name" value="Aldehyde Dehydrogenase, Chain A, domain 1"/>
    <property type="match status" value="1"/>
</dbReference>
<sequence length="228" mass="24019">MTEKTNVSHWIGGEWVGSARTSQSVNPATGEVIGTYADADLAVGEAAIETAVRAFREGDWRLDPMRRATALSHLADAYAARLDEVVDTLCRENGKLRREAAFEAHFILRALRFASGLALQPHGRVTDTQPGRQAMSIRQAVGVAGIVVPWNSPAYLCIRALAPALAAGCTAVVKMPGQAAQSAALMCDILGSVPELDAGVVNVVVESGSDVARLLVDSPDVPVISFTG</sequence>
<keyword evidence="4" id="KW-1185">Reference proteome</keyword>
<name>A0ABV5NBT1_9ACTN</name>
<feature type="non-terminal residue" evidence="3">
    <location>
        <position position="228"/>
    </location>
</feature>
<dbReference type="RefSeq" id="WP_381351058.1">
    <property type="nucleotide sequence ID" value="NZ_JBHMCY010000141.1"/>
</dbReference>
<organism evidence="3 4">
    <name type="scientific">Streptomyces cinereospinus</name>
    <dbReference type="NCBI Taxonomy" id="285561"/>
    <lineage>
        <taxon>Bacteria</taxon>
        <taxon>Bacillati</taxon>
        <taxon>Actinomycetota</taxon>
        <taxon>Actinomycetes</taxon>
        <taxon>Kitasatosporales</taxon>
        <taxon>Streptomycetaceae</taxon>
        <taxon>Streptomyces</taxon>
    </lineage>
</organism>
<protein>
    <submittedName>
        <fullName evidence="3">Aldehyde dehydrogenase family protein</fullName>
    </submittedName>
</protein>
<dbReference type="Pfam" id="PF00171">
    <property type="entry name" value="Aldedh"/>
    <property type="match status" value="1"/>
</dbReference>
<feature type="domain" description="Aldehyde dehydrogenase" evidence="2">
    <location>
        <begin position="15"/>
        <end position="228"/>
    </location>
</feature>
<proteinExistence type="predicted"/>
<dbReference type="PANTHER" id="PTHR11699">
    <property type="entry name" value="ALDEHYDE DEHYDROGENASE-RELATED"/>
    <property type="match status" value="1"/>
</dbReference>
<accession>A0ABV5NBT1</accession>
<gene>
    <name evidence="3" type="ORF">ACFF45_35000</name>
</gene>
<dbReference type="InterPro" id="IPR015590">
    <property type="entry name" value="Aldehyde_DH_dom"/>
</dbReference>
<reference evidence="3 4" key="1">
    <citation type="submission" date="2024-09" db="EMBL/GenBank/DDBJ databases">
        <authorList>
            <person name="Sun Q."/>
            <person name="Mori K."/>
        </authorList>
    </citation>
    <scope>NUCLEOTIDE SEQUENCE [LARGE SCALE GENOMIC DNA]</scope>
    <source>
        <strain evidence="3 4">JCM 6917</strain>
    </source>
</reference>
<comment type="caution">
    <text evidence="3">The sequence shown here is derived from an EMBL/GenBank/DDBJ whole genome shotgun (WGS) entry which is preliminary data.</text>
</comment>
<dbReference type="InterPro" id="IPR016161">
    <property type="entry name" value="Ald_DH/histidinol_DH"/>
</dbReference>
<dbReference type="Proteomes" id="UP001589709">
    <property type="component" value="Unassembled WGS sequence"/>
</dbReference>